<dbReference type="EMBL" id="LT993738">
    <property type="protein sequence ID" value="SPN73548.1"/>
    <property type="molecule type" value="Genomic_DNA"/>
</dbReference>
<dbReference type="GO" id="GO:2001295">
    <property type="term" value="P:malonyl-CoA biosynthetic process"/>
    <property type="evidence" value="ECO:0007669"/>
    <property type="project" value="UniProtKB-UniRule"/>
</dbReference>
<dbReference type="PROSITE" id="PS50989">
    <property type="entry name" value="COA_CT_CTER"/>
    <property type="match status" value="1"/>
</dbReference>
<feature type="domain" description="CoA carboxyltransferase C-terminal" evidence="11">
    <location>
        <begin position="57"/>
        <end position="311"/>
    </location>
</feature>
<dbReference type="GO" id="GO:0016743">
    <property type="term" value="F:carboxyl- or carbamoyltransferase activity"/>
    <property type="evidence" value="ECO:0007669"/>
    <property type="project" value="UniProtKB-UniRule"/>
</dbReference>
<dbReference type="EC" id="2.1.3.15" evidence="10"/>
<comment type="catalytic activity">
    <reaction evidence="9 10">
        <text>N(6)-carboxybiotinyl-L-lysyl-[protein] + acetyl-CoA = N(6)-biotinyl-L-lysyl-[protein] + malonyl-CoA</text>
        <dbReference type="Rhea" id="RHEA:54728"/>
        <dbReference type="Rhea" id="RHEA-COMP:10505"/>
        <dbReference type="Rhea" id="RHEA-COMP:10506"/>
        <dbReference type="ChEBI" id="CHEBI:57288"/>
        <dbReference type="ChEBI" id="CHEBI:57384"/>
        <dbReference type="ChEBI" id="CHEBI:83144"/>
        <dbReference type="ChEBI" id="CHEBI:83145"/>
        <dbReference type="EC" id="2.1.3.15"/>
    </reaction>
</comment>
<dbReference type="PANTHER" id="PTHR42853">
    <property type="entry name" value="ACETYL-COENZYME A CARBOXYLASE CARBOXYL TRANSFERASE SUBUNIT ALPHA"/>
    <property type="match status" value="1"/>
</dbReference>
<evidence type="ECO:0000256" key="2">
    <source>
        <dbReference type="ARBA" id="ARBA00022516"/>
    </source>
</evidence>
<keyword evidence="7 10" id="KW-0443">Lipid metabolism</keyword>
<dbReference type="PANTHER" id="PTHR42853:SF3">
    <property type="entry name" value="ACETYL-COENZYME A CARBOXYLASE CARBOXYL TRANSFERASE SUBUNIT ALPHA, CHLOROPLASTIC"/>
    <property type="match status" value="1"/>
</dbReference>
<keyword evidence="2 10" id="KW-0444">Lipid biosynthesis</keyword>
<keyword evidence="8 10" id="KW-0275">Fatty acid biosynthesis</keyword>
<dbReference type="NCBIfam" id="NF004344">
    <property type="entry name" value="PRK05724.1"/>
    <property type="match status" value="1"/>
</dbReference>
<comment type="subcellular location">
    <subcellularLocation>
        <location evidence="10">Cytoplasm</location>
    </subcellularLocation>
</comment>
<dbReference type="InterPro" id="IPR029045">
    <property type="entry name" value="ClpP/crotonase-like_dom_sf"/>
</dbReference>
<dbReference type="InterPro" id="IPR001095">
    <property type="entry name" value="Acetyl_CoA_COase_a_su"/>
</dbReference>
<comment type="similarity">
    <text evidence="10">Belongs to the AccA family.</text>
</comment>
<dbReference type="AlphaFoldDB" id="A0A2R8FAU6"/>
<dbReference type="NCBIfam" id="TIGR00513">
    <property type="entry name" value="accA"/>
    <property type="match status" value="1"/>
</dbReference>
<evidence type="ECO:0000259" key="11">
    <source>
        <dbReference type="PROSITE" id="PS50989"/>
    </source>
</evidence>
<keyword evidence="13" id="KW-1185">Reference proteome</keyword>
<keyword evidence="6 10" id="KW-0067">ATP-binding</keyword>
<dbReference type="GO" id="GO:0009317">
    <property type="term" value="C:acetyl-CoA carboxylase complex"/>
    <property type="evidence" value="ECO:0007669"/>
    <property type="project" value="InterPro"/>
</dbReference>
<dbReference type="GO" id="GO:0003989">
    <property type="term" value="F:acetyl-CoA carboxylase activity"/>
    <property type="evidence" value="ECO:0007669"/>
    <property type="project" value="InterPro"/>
</dbReference>
<evidence type="ECO:0000256" key="1">
    <source>
        <dbReference type="ARBA" id="ARBA00004956"/>
    </source>
</evidence>
<evidence type="ECO:0000256" key="5">
    <source>
        <dbReference type="ARBA" id="ARBA00022832"/>
    </source>
</evidence>
<name>A0A2R8FAU6_9CHLA</name>
<dbReference type="Gene3D" id="3.90.226.10">
    <property type="entry name" value="2-enoyl-CoA Hydratase, Chain A, domain 1"/>
    <property type="match status" value="1"/>
</dbReference>
<keyword evidence="10" id="KW-0963">Cytoplasm</keyword>
<evidence type="ECO:0000256" key="8">
    <source>
        <dbReference type="ARBA" id="ARBA00023160"/>
    </source>
</evidence>
<gene>
    <name evidence="10 12" type="primary">accA</name>
    <name evidence="12" type="ORF">C10C_0378</name>
</gene>
<evidence type="ECO:0000256" key="7">
    <source>
        <dbReference type="ARBA" id="ARBA00023098"/>
    </source>
</evidence>
<keyword evidence="5 10" id="KW-0276">Fatty acid metabolism</keyword>
<dbReference type="UniPathway" id="UPA00655">
    <property type="reaction ID" value="UER00711"/>
</dbReference>
<keyword evidence="3 10" id="KW-0808">Transferase</keyword>
<evidence type="ECO:0000313" key="12">
    <source>
        <dbReference type="EMBL" id="SPN73548.1"/>
    </source>
</evidence>
<evidence type="ECO:0000256" key="10">
    <source>
        <dbReference type="HAMAP-Rule" id="MF_00823"/>
    </source>
</evidence>
<dbReference type="GO" id="GO:0006633">
    <property type="term" value="P:fatty acid biosynthetic process"/>
    <property type="evidence" value="ECO:0007669"/>
    <property type="project" value="UniProtKB-KW"/>
</dbReference>
<accession>A0A2R8FAU6</accession>
<dbReference type="HAMAP" id="MF_00823">
    <property type="entry name" value="AcetylCoA_CT_alpha"/>
    <property type="match status" value="1"/>
</dbReference>
<dbReference type="KEGG" id="csee:C10C_0378"/>
<protein>
    <recommendedName>
        <fullName evidence="10">Acetyl-coenzyme A carboxylase carboxyl transferase subunit alpha</fullName>
        <shortName evidence="10">ACCase subunit alpha</shortName>
        <shortName evidence="10">Acetyl-CoA carboxylase carboxyltransferase subunit alpha</shortName>
        <ecNumber evidence="10">2.1.3.15</ecNumber>
    </recommendedName>
</protein>
<comment type="pathway">
    <text evidence="1 10">Lipid metabolism; malonyl-CoA biosynthesis; malonyl-CoA from acetyl-CoA: step 1/1.</text>
</comment>
<proteinExistence type="inferred from homology"/>
<evidence type="ECO:0000256" key="4">
    <source>
        <dbReference type="ARBA" id="ARBA00022741"/>
    </source>
</evidence>
<organism evidence="12 13">
    <name type="scientific">Chlamydia serpentis</name>
    <dbReference type="NCBI Taxonomy" id="1967782"/>
    <lineage>
        <taxon>Bacteria</taxon>
        <taxon>Pseudomonadati</taxon>
        <taxon>Chlamydiota</taxon>
        <taxon>Chlamydiia</taxon>
        <taxon>Chlamydiales</taxon>
        <taxon>Chlamydiaceae</taxon>
        <taxon>Chlamydia/Chlamydophila group</taxon>
        <taxon>Chlamydia</taxon>
    </lineage>
</organism>
<sequence length="344" mass="38871">MCLRIVCIKMILFVRGDYILMELLPHEKQVVEYEKAIAEFKEKNKKNSLLSSSEIQKLEKRLDKLKEKIYSDLTPWERVQICRHPSRPRTINYIEGMCEEFVELCGDRTFRDDPAVVGGFAKIQGQRFVLIGQEKGCDTASRLHRNFGMLCPEGFRKALRLGKLAEKFGLPVVFLVDTPGAYPGLTAEERGQGWAIARNLFELSRLATPVIVIVIGEGCSGGALGMAVGDSVAMLEHSYYSVISPEGCASILWKDPKKNSEAASMLKMHGENLQQFAIIDTVIKEPIGGAHHDPKLVYSNVREFIIQEWLRLKDLAIEELLEKRYEKFRSIGLYETTSESNPEA</sequence>
<reference evidence="13" key="1">
    <citation type="submission" date="2017-11" db="EMBL/GenBank/DDBJ databases">
        <authorList>
            <person name="Seth-Smith MB H."/>
        </authorList>
    </citation>
    <scope>NUCLEOTIDE SEQUENCE [LARGE SCALE GENOMIC DNA]</scope>
</reference>
<comment type="subunit">
    <text evidence="10">Acetyl-CoA carboxylase is a heterohexamer composed of biotin carboxyl carrier protein (AccB), biotin carboxylase (AccC) and two subunits each of ACCase subunit alpha (AccA) and ACCase subunit beta (AccD).</text>
</comment>
<evidence type="ECO:0000256" key="9">
    <source>
        <dbReference type="ARBA" id="ARBA00049152"/>
    </source>
</evidence>
<dbReference type="InterPro" id="IPR011763">
    <property type="entry name" value="COA_CT_C"/>
</dbReference>
<dbReference type="Pfam" id="PF03255">
    <property type="entry name" value="ACCA"/>
    <property type="match status" value="1"/>
</dbReference>
<dbReference type="NCBIfam" id="NF041504">
    <property type="entry name" value="AccA_sub"/>
    <property type="match status" value="1"/>
</dbReference>
<dbReference type="GO" id="GO:0005524">
    <property type="term" value="F:ATP binding"/>
    <property type="evidence" value="ECO:0007669"/>
    <property type="project" value="UniProtKB-KW"/>
</dbReference>
<comment type="function">
    <text evidence="10">Component of the acetyl coenzyme A carboxylase (ACC) complex. First, biotin carboxylase catalyzes the carboxylation of biotin on its carrier protein (BCCP) and then the CO(2) group is transferred by the carboxyltransferase to acetyl-CoA to form malonyl-CoA.</text>
</comment>
<dbReference type="SUPFAM" id="SSF52096">
    <property type="entry name" value="ClpP/crotonase"/>
    <property type="match status" value="1"/>
</dbReference>
<keyword evidence="4 10" id="KW-0547">Nucleotide-binding</keyword>
<evidence type="ECO:0000256" key="6">
    <source>
        <dbReference type="ARBA" id="ARBA00022840"/>
    </source>
</evidence>
<dbReference type="Proteomes" id="UP000244926">
    <property type="component" value="Chromosome I"/>
</dbReference>
<evidence type="ECO:0000313" key="13">
    <source>
        <dbReference type="Proteomes" id="UP000244926"/>
    </source>
</evidence>
<evidence type="ECO:0000256" key="3">
    <source>
        <dbReference type="ARBA" id="ARBA00022679"/>
    </source>
</evidence>
<dbReference type="PRINTS" id="PR01069">
    <property type="entry name" value="ACCCTRFRASEA"/>
</dbReference>